<gene>
    <name evidence="2" type="ORF">DESME_10775</name>
</gene>
<protein>
    <submittedName>
        <fullName evidence="2">DNA glycosylase</fullName>
    </submittedName>
</protein>
<dbReference type="InterPro" id="IPR036895">
    <property type="entry name" value="Uracil-DNA_glycosylase-like_sf"/>
</dbReference>
<dbReference type="KEGG" id="dmt:DESME_10775"/>
<organism evidence="2 3">
    <name type="scientific">Desulfitobacterium metallireducens DSM 15288</name>
    <dbReference type="NCBI Taxonomy" id="871968"/>
    <lineage>
        <taxon>Bacteria</taxon>
        <taxon>Bacillati</taxon>
        <taxon>Bacillota</taxon>
        <taxon>Clostridia</taxon>
        <taxon>Eubacteriales</taxon>
        <taxon>Desulfitobacteriaceae</taxon>
        <taxon>Desulfitobacterium</taxon>
    </lineage>
</organism>
<dbReference type="Pfam" id="PF03167">
    <property type="entry name" value="UDG"/>
    <property type="match status" value="1"/>
</dbReference>
<evidence type="ECO:0000313" key="3">
    <source>
        <dbReference type="Proteomes" id="UP000010847"/>
    </source>
</evidence>
<dbReference type="EMBL" id="CP007032">
    <property type="protein sequence ID" value="AHF07459.1"/>
    <property type="molecule type" value="Genomic_DNA"/>
</dbReference>
<dbReference type="Gene3D" id="3.40.470.10">
    <property type="entry name" value="Uracil-DNA glycosylase-like domain"/>
    <property type="match status" value="1"/>
</dbReference>
<dbReference type="SMART" id="SM00986">
    <property type="entry name" value="UDG"/>
    <property type="match status" value="1"/>
</dbReference>
<keyword evidence="3" id="KW-1185">Reference proteome</keyword>
<dbReference type="NCBIfam" id="TIGR04274">
    <property type="entry name" value="hypoxanDNAglyco"/>
    <property type="match status" value="1"/>
</dbReference>
<dbReference type="SUPFAM" id="SSF52141">
    <property type="entry name" value="Uracil-DNA glycosylase-like"/>
    <property type="match status" value="1"/>
</dbReference>
<reference evidence="2 3" key="1">
    <citation type="submission" date="2013-12" db="EMBL/GenBank/DDBJ databases">
        <authorList>
            <consortium name="DOE Joint Genome Institute"/>
            <person name="Smidt H."/>
            <person name="Huntemann M."/>
            <person name="Han J."/>
            <person name="Chen A."/>
            <person name="Kyrpides N."/>
            <person name="Mavromatis K."/>
            <person name="Markowitz V."/>
            <person name="Palaniappan K."/>
            <person name="Ivanova N."/>
            <person name="Schaumberg A."/>
            <person name="Pati A."/>
            <person name="Liolios K."/>
            <person name="Nordberg H.P."/>
            <person name="Cantor M.N."/>
            <person name="Hua S.X."/>
            <person name="Woyke T."/>
        </authorList>
    </citation>
    <scope>NUCLEOTIDE SEQUENCE [LARGE SCALE GENOMIC DNA]</scope>
    <source>
        <strain evidence="3">DSM 15288</strain>
    </source>
</reference>
<dbReference type="eggNOG" id="COG3663">
    <property type="taxonomic scope" value="Bacteria"/>
</dbReference>
<feature type="domain" description="Uracil-DNA glycosylase-like" evidence="1">
    <location>
        <begin position="7"/>
        <end position="161"/>
    </location>
</feature>
<accession>W0EE29</accession>
<dbReference type="OrthoDB" id="9799921at2"/>
<dbReference type="InterPro" id="IPR026353">
    <property type="entry name" value="Hypoxan-DNA_Glyclase"/>
</dbReference>
<dbReference type="AlphaFoldDB" id="W0EE29"/>
<dbReference type="RefSeq" id="WP_006716000.1">
    <property type="nucleotide sequence ID" value="NZ_CP007032.1"/>
</dbReference>
<dbReference type="CDD" id="cd10032">
    <property type="entry name" value="UDG-F6_HDG"/>
    <property type="match status" value="1"/>
</dbReference>
<sequence length="165" mass="19296">MFIQGLKPVIDQHSHVLILGSMPSEESLRKQEYYANPRNQFWRILGTLFSSELLTNTAYAQKLEFILHYKFALWDVIATCEREGSLDSHIKSPQPNPFAELLAQYPEIRYVAFNGKKAFEVFNRQVGFELKEGLVYQTLPSTSPANTVSWERKLNEWQLLRTWIR</sequence>
<evidence type="ECO:0000259" key="1">
    <source>
        <dbReference type="SMART" id="SM00986"/>
    </source>
</evidence>
<evidence type="ECO:0000313" key="2">
    <source>
        <dbReference type="EMBL" id="AHF07459.1"/>
    </source>
</evidence>
<dbReference type="SMART" id="SM00987">
    <property type="entry name" value="UreE_C"/>
    <property type="match status" value="1"/>
</dbReference>
<dbReference type="STRING" id="871968.DESME_10775"/>
<dbReference type="HOGENOM" id="CLU_094865_1_0_9"/>
<name>W0EE29_9FIRM</name>
<proteinExistence type="predicted"/>
<dbReference type="Proteomes" id="UP000010847">
    <property type="component" value="Chromosome"/>
</dbReference>
<dbReference type="InterPro" id="IPR005122">
    <property type="entry name" value="Uracil-DNA_glycosylase-like"/>
</dbReference>